<feature type="compositionally biased region" description="Acidic residues" evidence="6">
    <location>
        <begin position="583"/>
        <end position="610"/>
    </location>
</feature>
<feature type="region of interest" description="Disordered" evidence="6">
    <location>
        <begin position="467"/>
        <end position="487"/>
    </location>
</feature>
<keyword evidence="4" id="KW-0539">Nucleus</keyword>
<feature type="repeat" description="WD" evidence="5">
    <location>
        <begin position="806"/>
        <end position="847"/>
    </location>
</feature>
<feature type="region of interest" description="Disordered" evidence="6">
    <location>
        <begin position="229"/>
        <end position="270"/>
    </location>
</feature>
<keyword evidence="7" id="KW-1133">Transmembrane helix</keyword>
<feature type="compositionally biased region" description="Basic residues" evidence="6">
    <location>
        <begin position="546"/>
        <end position="559"/>
    </location>
</feature>
<evidence type="ECO:0000313" key="9">
    <source>
        <dbReference type="Proteomes" id="UP001142055"/>
    </source>
</evidence>
<evidence type="ECO:0000256" key="5">
    <source>
        <dbReference type="PROSITE-ProRule" id="PRU00221"/>
    </source>
</evidence>
<dbReference type="Gene3D" id="2.130.10.10">
    <property type="entry name" value="YVTN repeat-like/Quinoprotein amine dehydrogenase"/>
    <property type="match status" value="1"/>
</dbReference>
<feature type="compositionally biased region" description="Basic and acidic residues" evidence="6">
    <location>
        <begin position="649"/>
        <end position="659"/>
    </location>
</feature>
<name>A0A9Q0RM74_BLOTA</name>
<dbReference type="InterPro" id="IPR015943">
    <property type="entry name" value="WD40/YVTN_repeat-like_dom_sf"/>
</dbReference>
<dbReference type="InterPro" id="IPR036322">
    <property type="entry name" value="WD40_repeat_dom_sf"/>
</dbReference>
<keyword evidence="7" id="KW-0812">Transmembrane</keyword>
<dbReference type="Proteomes" id="UP001142055">
    <property type="component" value="Chromosome 3"/>
</dbReference>
<dbReference type="PANTHER" id="PTHR19865">
    <property type="entry name" value="U3 SMALL NUCLEOLAR RNA INTERACTING PROTEIN 2"/>
    <property type="match status" value="1"/>
</dbReference>
<sequence>MDLVQMTSYLESMAHKYISKFQSKFHQSTPTQIEKSESFTQFELIVIAILLSFITSFTFISYLIWNRFVNEQNRKLAVIMSRLDQIVSTQSHISSSFERVINESQDPQIINPFDQMETIANWFPKPKQGCLITTPSGSSISILSESSNEFDENVKYEHGLLPNEDLNSIDKIILQDKDEQDLMATINDDSAKKQKAYWKKTLNYLEFIARNFNSKSSVRNKIQTDIQNSKKALTDETNDENQNSKNTDDKFDYSKQQNCDPEFTPNPSNKKLQFATSTPNKKFVKNVYNLNHQKNSKLQLIPAANTVPKTLAFQASTILNQKYYHESEVKFFRFPKKNNLLRIGNRHGEFSIKRELYHKDEKYLDISDSVVGTKYELIRSEQSVQQKSFDPVNYCDSSSDMSSIPIDRKPSSDNQSVIISVDENPISIQSLSTICHEDKNQDFQSDTKPVSFPKQTNLCIYDCRSSVGESETEEEPTPISSGEDQTFNDQENFPSVSSMFSGDHQATLDKVSSVIDQSFDRLLCGLNQKFAVGTKLGISKDDNSNRKHKDRKKPAKRGLTKPNVIKTHNGSTKFVRRNKKSDEMDEEIVSDEYEDETEETNIFDNVDEDGPSSKKKSKLDNAEDDGSDSEYETAQEKKIRLAKQYLAELENREREKQENVDDDNDENAVHRSNMISAQLKDSVLEKSGQLHRKVADNYSLGLWSDVKMLKNGHRKTITACVVSSDGKYVFTASQDCSIIKWNRETGKRIKSIFGNHRNKSPDTYKGHTTTVNCLAISSDGKFLASGDGNKLIHIWNPNDMSYLHTFRGHRGSVTGLSFRRSFHQLFSCSDDRMVKVWNLDEMAYVESLFGHHDTILAIDSFVRERVLTAGGRDGTIRLWKIPEESHLIFLTGADSTIDCVKFIDETHFISGCDDGSISVWAIFKKKPLVRIPAAHGPNKWITSLAALRNTDLFATASQSGKIIFWKAGNEFRSVEKIFEYDVIGFVNSLEFTSDGKYLIATIGQEHRLGSNLISLLCGSFSQAFESLIQKEMMEPIKVFVKEGETTKLALKSPTEKVTLEKHDDRSSCKPLGACSFCHQLLMLLNLKRHLIGEQKFLFDVCRINVSRAPSEFRQNCFRNVPAVIDPNTETSSDNDLDIIEYLDQQYPTPALDSPVNVEDLRVVKICSNIFKKFKQFITTNTSDSAPLLNAIQVFNDYLVKNGNHFIYGNTITTFDTEIMPKLHQLRIACSYIRSLDLPADLVGIWSYLYRAYHCPAFVQWCPSDQEIVIAWTAKASLETPSMKLNFDEKKRLIKSEPSFTFSMPNEEFLRKISQSVCPN</sequence>
<feature type="repeat" description="WD" evidence="5">
    <location>
        <begin position="710"/>
        <end position="751"/>
    </location>
</feature>
<feature type="repeat" description="WD" evidence="5">
    <location>
        <begin position="764"/>
        <end position="805"/>
    </location>
</feature>
<dbReference type="InterPro" id="IPR001680">
    <property type="entry name" value="WD40_rpt"/>
</dbReference>
<gene>
    <name evidence="8" type="ORF">RDWZM_009328</name>
</gene>
<comment type="subcellular location">
    <subcellularLocation>
        <location evidence="1">Nucleus</location>
    </subcellularLocation>
</comment>
<dbReference type="FunFam" id="2.130.10.10:FF:000509">
    <property type="entry name" value="U3 small nucleolar RNA-interacting protein"/>
    <property type="match status" value="1"/>
</dbReference>
<accession>A0A9Q0RM74</accession>
<dbReference type="PROSITE" id="PS50082">
    <property type="entry name" value="WD_REPEATS_2"/>
    <property type="match status" value="4"/>
</dbReference>
<feature type="region of interest" description="Disordered" evidence="6">
    <location>
        <begin position="649"/>
        <end position="668"/>
    </location>
</feature>
<feature type="compositionally biased region" description="Acidic residues" evidence="6">
    <location>
        <begin position="622"/>
        <end position="633"/>
    </location>
</feature>
<evidence type="ECO:0000256" key="7">
    <source>
        <dbReference type="SAM" id="Phobius"/>
    </source>
</evidence>
<evidence type="ECO:0000256" key="4">
    <source>
        <dbReference type="ARBA" id="ARBA00023242"/>
    </source>
</evidence>
<dbReference type="PROSITE" id="PS00678">
    <property type="entry name" value="WD_REPEATS_1"/>
    <property type="match status" value="1"/>
</dbReference>
<organism evidence="8 9">
    <name type="scientific">Blomia tropicalis</name>
    <name type="common">Mite</name>
    <dbReference type="NCBI Taxonomy" id="40697"/>
    <lineage>
        <taxon>Eukaryota</taxon>
        <taxon>Metazoa</taxon>
        <taxon>Ecdysozoa</taxon>
        <taxon>Arthropoda</taxon>
        <taxon>Chelicerata</taxon>
        <taxon>Arachnida</taxon>
        <taxon>Acari</taxon>
        <taxon>Acariformes</taxon>
        <taxon>Sarcoptiformes</taxon>
        <taxon>Astigmata</taxon>
        <taxon>Glycyphagoidea</taxon>
        <taxon>Echimyopodidae</taxon>
        <taxon>Blomia</taxon>
    </lineage>
</organism>
<dbReference type="CDD" id="cd00200">
    <property type="entry name" value="WD40"/>
    <property type="match status" value="1"/>
</dbReference>
<keyword evidence="3" id="KW-0677">Repeat</keyword>
<dbReference type="PROSITE" id="PS50294">
    <property type="entry name" value="WD_REPEATS_REGION"/>
    <property type="match status" value="3"/>
</dbReference>
<evidence type="ECO:0000256" key="1">
    <source>
        <dbReference type="ARBA" id="ARBA00004123"/>
    </source>
</evidence>
<dbReference type="SUPFAM" id="SSF47616">
    <property type="entry name" value="GST C-terminal domain-like"/>
    <property type="match status" value="1"/>
</dbReference>
<dbReference type="Gene3D" id="1.20.1050.10">
    <property type="match status" value="1"/>
</dbReference>
<keyword evidence="2 5" id="KW-0853">WD repeat</keyword>
<dbReference type="SMART" id="SM00320">
    <property type="entry name" value="WD40"/>
    <property type="match status" value="6"/>
</dbReference>
<evidence type="ECO:0000256" key="3">
    <source>
        <dbReference type="ARBA" id="ARBA00022737"/>
    </source>
</evidence>
<evidence type="ECO:0000313" key="8">
    <source>
        <dbReference type="EMBL" id="KAJ6218171.1"/>
    </source>
</evidence>
<keyword evidence="7" id="KW-0472">Membrane</keyword>
<comment type="caution">
    <text evidence="8">The sequence shown here is derived from an EMBL/GenBank/DDBJ whole genome shotgun (WGS) entry which is preliminary data.</text>
</comment>
<dbReference type="InterPro" id="IPR039241">
    <property type="entry name" value="Rrp9-like"/>
</dbReference>
<dbReference type="EMBL" id="JAPWDV010000003">
    <property type="protein sequence ID" value="KAJ6218171.1"/>
    <property type="molecule type" value="Genomic_DNA"/>
</dbReference>
<protein>
    <submittedName>
        <fullName evidence="8">Uncharacterized protein</fullName>
    </submittedName>
</protein>
<feature type="transmembrane region" description="Helical" evidence="7">
    <location>
        <begin position="44"/>
        <end position="65"/>
    </location>
</feature>
<feature type="compositionally biased region" description="Polar residues" evidence="6">
    <location>
        <begin position="254"/>
        <end position="270"/>
    </location>
</feature>
<feature type="repeat" description="WD" evidence="5">
    <location>
        <begin position="848"/>
        <end position="889"/>
    </location>
</feature>
<dbReference type="Gene3D" id="3.40.30.10">
    <property type="entry name" value="Glutaredoxin"/>
    <property type="match status" value="1"/>
</dbReference>
<dbReference type="InterPro" id="IPR019775">
    <property type="entry name" value="WD40_repeat_CS"/>
</dbReference>
<reference evidence="8" key="1">
    <citation type="submission" date="2022-12" db="EMBL/GenBank/DDBJ databases">
        <title>Genome assemblies of Blomia tropicalis.</title>
        <authorList>
            <person name="Cui Y."/>
        </authorList>
    </citation>
    <scope>NUCLEOTIDE SEQUENCE</scope>
    <source>
        <tissue evidence="8">Adult mites</tissue>
    </source>
</reference>
<proteinExistence type="predicted"/>
<dbReference type="InterPro" id="IPR036282">
    <property type="entry name" value="Glutathione-S-Trfase_C_sf"/>
</dbReference>
<dbReference type="GO" id="GO:0032040">
    <property type="term" value="C:small-subunit processome"/>
    <property type="evidence" value="ECO:0007669"/>
    <property type="project" value="TreeGrafter"/>
</dbReference>
<dbReference type="Pfam" id="PF00400">
    <property type="entry name" value="WD40"/>
    <property type="match status" value="5"/>
</dbReference>
<feature type="region of interest" description="Disordered" evidence="6">
    <location>
        <begin position="537"/>
        <end position="636"/>
    </location>
</feature>
<dbReference type="SUPFAM" id="SSF50978">
    <property type="entry name" value="WD40 repeat-like"/>
    <property type="match status" value="1"/>
</dbReference>
<evidence type="ECO:0000256" key="6">
    <source>
        <dbReference type="SAM" id="MobiDB-lite"/>
    </source>
</evidence>
<evidence type="ECO:0000256" key="2">
    <source>
        <dbReference type="ARBA" id="ARBA00022574"/>
    </source>
</evidence>
<dbReference type="GO" id="GO:0034511">
    <property type="term" value="F:U3 snoRNA binding"/>
    <property type="evidence" value="ECO:0007669"/>
    <property type="project" value="InterPro"/>
</dbReference>
<keyword evidence="9" id="KW-1185">Reference proteome</keyword>
<dbReference type="PANTHER" id="PTHR19865:SF0">
    <property type="entry name" value="U3 SMALL NUCLEOLAR RNA-INTERACTING PROTEIN 2"/>
    <property type="match status" value="1"/>
</dbReference>